<comment type="caution">
    <text evidence="4">The sequence shown here is derived from an EMBL/GenBank/DDBJ whole genome shotgun (WGS) entry which is preliminary data.</text>
</comment>
<evidence type="ECO:0000256" key="1">
    <source>
        <dbReference type="SAM" id="MobiDB-lite"/>
    </source>
</evidence>
<accession>A0A9P9I9F9</accession>
<evidence type="ECO:0000313" key="4">
    <source>
        <dbReference type="EMBL" id="KAH7111827.1"/>
    </source>
</evidence>
<dbReference type="Pfam" id="PF25545">
    <property type="entry name" value="DUF7924"/>
    <property type="match status" value="1"/>
</dbReference>
<feature type="signal peptide" evidence="2">
    <location>
        <begin position="1"/>
        <end position="17"/>
    </location>
</feature>
<dbReference type="EMBL" id="JAGMWT010000023">
    <property type="protein sequence ID" value="KAH7111827.1"/>
    <property type="molecule type" value="Genomic_DNA"/>
</dbReference>
<protein>
    <recommendedName>
        <fullName evidence="3">DUF7924 domain-containing protein</fullName>
    </recommendedName>
</protein>
<evidence type="ECO:0000256" key="2">
    <source>
        <dbReference type="SAM" id="SignalP"/>
    </source>
</evidence>
<feature type="region of interest" description="Disordered" evidence="1">
    <location>
        <begin position="117"/>
        <end position="167"/>
    </location>
</feature>
<name>A0A9P9I9F9_9PLEO</name>
<evidence type="ECO:0000259" key="3">
    <source>
        <dbReference type="Pfam" id="PF25545"/>
    </source>
</evidence>
<dbReference type="AlphaFoldDB" id="A0A9P9I9F9"/>
<sequence>MAILSFFWAKIFGSKSAAPLLAAVTFFRYPQSGAVVESTNAQAPSGGTSSSLRNSTHQLRDVVQHTTTDSRQEHQIPQQHDILLTTAHIANQSDTSSKPRLSTPLPSYRHTVMKRALTRSGSGETIDHNDPASKRYKSNKRDETTSVKLNVSRRHSASKIPSPREEQPALCFDADSSEEEESVKSVNQWIRRCEVEDEPEMPPTPSVTTSRGGRRRIAKFTQRRRSQSPVKSASSAQYRAMNMADANVFVDHFPEAPAQVEAQLNQIFAPQPWTEHRKKLIETLTNQYCGECRVLAKKCAGENEWRGNLFLGLLQPLVRLDPDIMMLSASEKPWLSSLKPTAPSPYELISHSAYSMDSAIQPSTTSSTTPGTPQSRPPASVFPNTPTFSVLSTTPSDVSSDSPNGLLTSKPDITLGLAHTSFTSVQRRVLMLLQDDKHLISEPHQAQIGLRFPFLIVESKGGAAGGNMISAQNQAAVDGACALNILGDFQDVVTRIIPTPTHAQSANEDDGKQEEQDTSQPILFSVTTEGPLHEIWVHYRLREAYHMTCYRAWRITRHEDACEFVHALANIVEWGLRGFRECVLHQLEQMERPVLEGILAQWDDEG</sequence>
<feature type="compositionally biased region" description="Basic and acidic residues" evidence="1">
    <location>
        <begin position="125"/>
        <end position="145"/>
    </location>
</feature>
<keyword evidence="2" id="KW-0732">Signal</keyword>
<keyword evidence="5" id="KW-1185">Reference proteome</keyword>
<dbReference type="InterPro" id="IPR057684">
    <property type="entry name" value="DUF7924"/>
</dbReference>
<reference evidence="4" key="1">
    <citation type="journal article" date="2021" name="Nat. Commun.">
        <title>Genetic determinants of endophytism in the Arabidopsis root mycobiome.</title>
        <authorList>
            <person name="Mesny F."/>
            <person name="Miyauchi S."/>
            <person name="Thiergart T."/>
            <person name="Pickel B."/>
            <person name="Atanasova L."/>
            <person name="Karlsson M."/>
            <person name="Huettel B."/>
            <person name="Barry K.W."/>
            <person name="Haridas S."/>
            <person name="Chen C."/>
            <person name="Bauer D."/>
            <person name="Andreopoulos W."/>
            <person name="Pangilinan J."/>
            <person name="LaButti K."/>
            <person name="Riley R."/>
            <person name="Lipzen A."/>
            <person name="Clum A."/>
            <person name="Drula E."/>
            <person name="Henrissat B."/>
            <person name="Kohler A."/>
            <person name="Grigoriev I.V."/>
            <person name="Martin F.M."/>
            <person name="Hacquard S."/>
        </authorList>
    </citation>
    <scope>NUCLEOTIDE SEQUENCE</scope>
    <source>
        <strain evidence="4">MPI-CAGE-CH-0243</strain>
    </source>
</reference>
<dbReference type="OrthoDB" id="5372703at2759"/>
<gene>
    <name evidence="4" type="ORF">B0J11DRAFT_585756</name>
</gene>
<feature type="chain" id="PRO_5040429245" description="DUF7924 domain-containing protein" evidence="2">
    <location>
        <begin position="18"/>
        <end position="606"/>
    </location>
</feature>
<feature type="region of interest" description="Disordered" evidence="1">
    <location>
        <begin position="359"/>
        <end position="387"/>
    </location>
</feature>
<proteinExistence type="predicted"/>
<feature type="domain" description="DUF7924" evidence="3">
    <location>
        <begin position="399"/>
        <end position="576"/>
    </location>
</feature>
<evidence type="ECO:0000313" key="5">
    <source>
        <dbReference type="Proteomes" id="UP000700596"/>
    </source>
</evidence>
<feature type="compositionally biased region" description="Low complexity" evidence="1">
    <location>
        <begin position="362"/>
        <end position="378"/>
    </location>
</feature>
<organism evidence="4 5">
    <name type="scientific">Dendryphion nanum</name>
    <dbReference type="NCBI Taxonomy" id="256645"/>
    <lineage>
        <taxon>Eukaryota</taxon>
        <taxon>Fungi</taxon>
        <taxon>Dikarya</taxon>
        <taxon>Ascomycota</taxon>
        <taxon>Pezizomycotina</taxon>
        <taxon>Dothideomycetes</taxon>
        <taxon>Pleosporomycetidae</taxon>
        <taxon>Pleosporales</taxon>
        <taxon>Torulaceae</taxon>
        <taxon>Dendryphion</taxon>
    </lineage>
</organism>
<dbReference type="Proteomes" id="UP000700596">
    <property type="component" value="Unassembled WGS sequence"/>
</dbReference>